<dbReference type="EMBL" id="CP119877">
    <property type="protein sequence ID" value="WFD33733.1"/>
    <property type="molecule type" value="Genomic_DNA"/>
</dbReference>
<feature type="compositionally biased region" description="Basic and acidic residues" evidence="2">
    <location>
        <begin position="290"/>
        <end position="299"/>
    </location>
</feature>
<dbReference type="AlphaFoldDB" id="A0AAF0J512"/>
<feature type="region of interest" description="Disordered" evidence="2">
    <location>
        <begin position="290"/>
        <end position="329"/>
    </location>
</feature>
<keyword evidence="4" id="KW-1185">Reference proteome</keyword>
<evidence type="ECO:0000256" key="2">
    <source>
        <dbReference type="SAM" id="MobiDB-lite"/>
    </source>
</evidence>
<keyword evidence="1" id="KW-0175">Coiled coil</keyword>
<sequence length="329" mass="37192">MTASSASMVPPAPPFEAQAPMAAENIPRKPHVPVIQPADQKPVQQHSQPERVQQENPQQEKAPVGAKQPIDSARGEAAQDAVHESAPDRDKTGAPRKVGEGQPGAPTQQQEADRLMWLSLPGNDQITYYSDTEDEIDDGAGPSTQSNRGNKLYRKSGARWFRKGKLGHWTEARAERESVGRINNRMHSFQHANVEALLDTEASMPDGLGGIYRPHKRLRAQDLKETAEQRDVVYTGLECLNDLLLDSKEYMDRLEEIRQMLADVRRNRSAMWDILRTWALQRDKEDMNASGLYRDRNIRQDLNQNDESRSDNAQDTSSSNRRAKKRSRH</sequence>
<proteinExistence type="predicted"/>
<reference evidence="3" key="1">
    <citation type="submission" date="2023-03" db="EMBL/GenBank/DDBJ databases">
        <title>Mating type loci evolution in Malassezia.</title>
        <authorList>
            <person name="Coelho M.A."/>
        </authorList>
    </citation>
    <scope>NUCLEOTIDE SEQUENCE</scope>
    <source>
        <strain evidence="3">CBS 11721</strain>
    </source>
</reference>
<name>A0AAF0J512_9BASI</name>
<gene>
    <name evidence="3" type="ORF">MCUN1_000548</name>
</gene>
<organism evidence="3 4">
    <name type="scientific">Malassezia cuniculi</name>
    <dbReference type="NCBI Taxonomy" id="948313"/>
    <lineage>
        <taxon>Eukaryota</taxon>
        <taxon>Fungi</taxon>
        <taxon>Dikarya</taxon>
        <taxon>Basidiomycota</taxon>
        <taxon>Ustilaginomycotina</taxon>
        <taxon>Malasseziomycetes</taxon>
        <taxon>Malasseziales</taxon>
        <taxon>Malasseziaceae</taxon>
        <taxon>Malassezia</taxon>
    </lineage>
</organism>
<feature type="region of interest" description="Disordered" evidence="2">
    <location>
        <begin position="1"/>
        <end position="110"/>
    </location>
</feature>
<feature type="coiled-coil region" evidence="1">
    <location>
        <begin position="240"/>
        <end position="267"/>
    </location>
</feature>
<evidence type="ECO:0000256" key="1">
    <source>
        <dbReference type="SAM" id="Coils"/>
    </source>
</evidence>
<dbReference type="Proteomes" id="UP001219933">
    <property type="component" value="Chromosome 1"/>
</dbReference>
<evidence type="ECO:0000313" key="3">
    <source>
        <dbReference type="EMBL" id="WFD33733.1"/>
    </source>
</evidence>
<feature type="compositionally biased region" description="Basic and acidic residues" evidence="2">
    <location>
        <begin position="81"/>
        <end position="99"/>
    </location>
</feature>
<evidence type="ECO:0008006" key="5">
    <source>
        <dbReference type="Google" id="ProtNLM"/>
    </source>
</evidence>
<protein>
    <recommendedName>
        <fullName evidence="5">Transcriptional regulatory protein RXT2 N-terminal domain-containing protein</fullName>
    </recommendedName>
</protein>
<accession>A0AAF0J512</accession>
<evidence type="ECO:0000313" key="4">
    <source>
        <dbReference type="Proteomes" id="UP001219933"/>
    </source>
</evidence>